<protein>
    <submittedName>
        <fullName evidence="3">Mandelate racemase/muconate lactonizing enzyme family protein</fullName>
    </submittedName>
</protein>
<dbReference type="Pfam" id="PF13378">
    <property type="entry name" value="MR_MLE_C"/>
    <property type="match status" value="1"/>
</dbReference>
<dbReference type="Proteomes" id="UP000280346">
    <property type="component" value="Unassembled WGS sequence"/>
</dbReference>
<keyword evidence="4" id="KW-1185">Reference proteome</keyword>
<dbReference type="InterPro" id="IPR029065">
    <property type="entry name" value="Enolase_C-like"/>
</dbReference>
<accession>A0A3S0WIR7</accession>
<dbReference type="SMART" id="SM00922">
    <property type="entry name" value="MR_MLE"/>
    <property type="match status" value="1"/>
</dbReference>
<comment type="caution">
    <text evidence="3">The sequence shown here is derived from an EMBL/GenBank/DDBJ whole genome shotgun (WGS) entry which is preliminary data.</text>
</comment>
<dbReference type="AlphaFoldDB" id="A0A3S0WIR7"/>
<dbReference type="EMBL" id="RZIJ01000030">
    <property type="protein sequence ID" value="RUQ64051.1"/>
    <property type="molecule type" value="Genomic_DNA"/>
</dbReference>
<dbReference type="OrthoDB" id="5290054at2"/>
<dbReference type="Gene3D" id="3.30.390.10">
    <property type="entry name" value="Enolase-like, N-terminal domain"/>
    <property type="match status" value="1"/>
</dbReference>
<dbReference type="InterPro" id="IPR013342">
    <property type="entry name" value="Mandelate_racemase_C"/>
</dbReference>
<evidence type="ECO:0000256" key="1">
    <source>
        <dbReference type="ARBA" id="ARBA00023239"/>
    </source>
</evidence>
<gene>
    <name evidence="3" type="ORF">EJ913_26760</name>
</gene>
<dbReference type="SFLD" id="SFLDS00001">
    <property type="entry name" value="Enolase"/>
    <property type="match status" value="1"/>
</dbReference>
<dbReference type="PANTHER" id="PTHR48080:SF2">
    <property type="entry name" value="D-GALACTONATE DEHYDRATASE"/>
    <property type="match status" value="1"/>
</dbReference>
<dbReference type="PANTHER" id="PTHR48080">
    <property type="entry name" value="D-GALACTONATE DEHYDRATASE-RELATED"/>
    <property type="match status" value="1"/>
</dbReference>
<dbReference type="Gene3D" id="3.20.20.120">
    <property type="entry name" value="Enolase-like C-terminal domain"/>
    <property type="match status" value="1"/>
</dbReference>
<keyword evidence="1" id="KW-0456">Lyase</keyword>
<reference evidence="3 4" key="1">
    <citation type="submission" date="2018-12" db="EMBL/GenBank/DDBJ databases">
        <authorList>
            <person name="Yang Y."/>
        </authorList>
    </citation>
    <scope>NUCLEOTIDE SEQUENCE [LARGE SCALE GENOMIC DNA]</scope>
    <source>
        <strain evidence="3 4">GSF71</strain>
    </source>
</reference>
<name>A0A3S0WIR7_9PROT</name>
<dbReference type="InterPro" id="IPR034593">
    <property type="entry name" value="DgoD-like"/>
</dbReference>
<dbReference type="InterPro" id="IPR036849">
    <property type="entry name" value="Enolase-like_C_sf"/>
</dbReference>
<dbReference type="SFLD" id="SFLDG00179">
    <property type="entry name" value="mandelate_racemase"/>
    <property type="match status" value="1"/>
</dbReference>
<dbReference type="CDD" id="cd03316">
    <property type="entry name" value="MR_like"/>
    <property type="match status" value="1"/>
</dbReference>
<feature type="domain" description="Mandelate racemase/muconate lactonizing enzyme C-terminal" evidence="2">
    <location>
        <begin position="134"/>
        <end position="240"/>
    </location>
</feature>
<sequence length="397" mass="44076">MKIARVETFLFHPGSGKNLLFVRIETESGLHGWGEAYVSVKKEKVVDQYLKAIASYLIGRSAFNIRHLGQILFDDFAIRRSSVDFLCAWSAVEIALWDLVGKKAGLPLHNILGGAVREKVRVYANGWWYGVDSIEKTVERALAVKAMGYTALKWDPFPGPWRTFVSSAEEDYAVDNVRAVREAVGPEMDLLIDAHRRVAPHHAIRVARRLAEFGIYCYEEPCLSDNIDLVAEVRQAIDVPVVTGETLYTKEDFVPVLAKRAADILNPDVCAVGGIGAMLDIAAMAQPHAVAISPHNYNSTIVGLAATLHLSAVIPNFTIAELFINLQEPCDAITPSPIVIEEGGWAVLPTAPGLGVEIDREALLARPYQDFPHKDMRQYWEEFPRKNYVWGVANVTR</sequence>
<proteinExistence type="predicted"/>
<evidence type="ECO:0000313" key="3">
    <source>
        <dbReference type="EMBL" id="RUQ64051.1"/>
    </source>
</evidence>
<evidence type="ECO:0000313" key="4">
    <source>
        <dbReference type="Proteomes" id="UP000280346"/>
    </source>
</evidence>
<dbReference type="RefSeq" id="WP_127003700.1">
    <property type="nucleotide sequence ID" value="NZ_JBNPXW010000021.1"/>
</dbReference>
<dbReference type="Pfam" id="PF02746">
    <property type="entry name" value="MR_MLE_N"/>
    <property type="match status" value="1"/>
</dbReference>
<dbReference type="SUPFAM" id="SSF51604">
    <property type="entry name" value="Enolase C-terminal domain-like"/>
    <property type="match status" value="1"/>
</dbReference>
<dbReference type="InterPro" id="IPR013341">
    <property type="entry name" value="Mandelate_racemase_N_dom"/>
</dbReference>
<dbReference type="SUPFAM" id="SSF54826">
    <property type="entry name" value="Enolase N-terminal domain-like"/>
    <property type="match status" value="1"/>
</dbReference>
<dbReference type="InterPro" id="IPR029017">
    <property type="entry name" value="Enolase-like_N"/>
</dbReference>
<organism evidence="3 4">
    <name type="scientific">Azospirillum doebereinerae</name>
    <dbReference type="NCBI Taxonomy" id="92933"/>
    <lineage>
        <taxon>Bacteria</taxon>
        <taxon>Pseudomonadati</taxon>
        <taxon>Pseudomonadota</taxon>
        <taxon>Alphaproteobacteria</taxon>
        <taxon>Rhodospirillales</taxon>
        <taxon>Azospirillaceae</taxon>
        <taxon>Azospirillum</taxon>
    </lineage>
</organism>
<evidence type="ECO:0000259" key="2">
    <source>
        <dbReference type="SMART" id="SM00922"/>
    </source>
</evidence>
<dbReference type="GO" id="GO:0016829">
    <property type="term" value="F:lyase activity"/>
    <property type="evidence" value="ECO:0007669"/>
    <property type="project" value="UniProtKB-KW"/>
</dbReference>